<dbReference type="SUPFAM" id="SSF53850">
    <property type="entry name" value="Periplasmic binding protein-like II"/>
    <property type="match status" value="1"/>
</dbReference>
<evidence type="ECO:0000256" key="4">
    <source>
        <dbReference type="PIRSR" id="PIRSR002825-1"/>
    </source>
</evidence>
<dbReference type="Proteomes" id="UP000582974">
    <property type="component" value="Unassembled WGS sequence"/>
</dbReference>
<name>A0A838A818_9PSEU</name>
<keyword evidence="2" id="KW-0410">Iron transport</keyword>
<dbReference type="RefSeq" id="WP_180892172.1">
    <property type="nucleotide sequence ID" value="NZ_JACCKD010000002.1"/>
</dbReference>
<dbReference type="PROSITE" id="PS51257">
    <property type="entry name" value="PROKAR_LIPOPROTEIN"/>
    <property type="match status" value="1"/>
</dbReference>
<dbReference type="InterPro" id="IPR026045">
    <property type="entry name" value="Ferric-bd"/>
</dbReference>
<keyword evidence="4" id="KW-0479">Metal-binding</keyword>
<evidence type="ECO:0000256" key="1">
    <source>
        <dbReference type="ARBA" id="ARBA00008520"/>
    </source>
</evidence>
<dbReference type="GO" id="GO:0030288">
    <property type="term" value="C:outer membrane-bounded periplasmic space"/>
    <property type="evidence" value="ECO:0007669"/>
    <property type="project" value="TreeGrafter"/>
</dbReference>
<evidence type="ECO:0000256" key="3">
    <source>
        <dbReference type="ARBA" id="ARBA00022729"/>
    </source>
</evidence>
<keyword evidence="4" id="KW-0408">Iron</keyword>
<organism evidence="6 7">
    <name type="scientific">Haloechinothrix aidingensis</name>
    <dbReference type="NCBI Taxonomy" id="2752311"/>
    <lineage>
        <taxon>Bacteria</taxon>
        <taxon>Bacillati</taxon>
        <taxon>Actinomycetota</taxon>
        <taxon>Actinomycetes</taxon>
        <taxon>Pseudonocardiales</taxon>
        <taxon>Pseudonocardiaceae</taxon>
        <taxon>Haloechinothrix</taxon>
    </lineage>
</organism>
<evidence type="ECO:0000256" key="5">
    <source>
        <dbReference type="SAM" id="SignalP"/>
    </source>
</evidence>
<sequence length="355" mass="36990">MASSAYRRLGAGTAAGAVFVALAACGPQAGAGDPDDSDTADADDGSTLTLYSGRAEELVGGIVPYLEDTTGHSVQVRYGDGAELAAQLAGEGAGTEADLFLAESAGTLGALRANGVLRELPEHVLTVAPERFRASDGSWVATSARKRAIAYHPGRVDEEDLPDTTEELVDEQWAGEVGYAPADASWQTFVSGLRRLEGDNGAREWLTDFAGNDPEAFADNASVLDAVDNGEVALGLVNHDDHRMRTVERGAAGVAAELHHPAAGDALALVDVAGVGVVRSSDAPEAASEAARFLMSGTAQQYFADAAAEYPMRANVTSTRHDLQDVEELDGPNIDLSELSAPDETRKLLNEVGLT</sequence>
<feature type="signal peptide" evidence="5">
    <location>
        <begin position="1"/>
        <end position="23"/>
    </location>
</feature>
<dbReference type="GO" id="GO:0046872">
    <property type="term" value="F:metal ion binding"/>
    <property type="evidence" value="ECO:0007669"/>
    <property type="project" value="UniProtKB-KW"/>
</dbReference>
<dbReference type="PANTHER" id="PTHR30006">
    <property type="entry name" value="THIAMINE-BINDING PERIPLASMIC PROTEIN-RELATED"/>
    <property type="match status" value="1"/>
</dbReference>
<evidence type="ECO:0000313" key="6">
    <source>
        <dbReference type="EMBL" id="MBA0125375.1"/>
    </source>
</evidence>
<evidence type="ECO:0000313" key="7">
    <source>
        <dbReference type="Proteomes" id="UP000582974"/>
    </source>
</evidence>
<dbReference type="PIRSF" id="PIRSF002825">
    <property type="entry name" value="CfbpA"/>
    <property type="match status" value="1"/>
</dbReference>
<dbReference type="AlphaFoldDB" id="A0A838A818"/>
<gene>
    <name evidence="6" type="ORF">H0B56_07455</name>
</gene>
<protein>
    <submittedName>
        <fullName evidence="6">Extracellular solute-binding protein</fullName>
    </submittedName>
</protein>
<reference evidence="6 7" key="1">
    <citation type="submission" date="2020-07" db="EMBL/GenBank/DDBJ databases">
        <title>Genome of Haloechinothrix sp.</title>
        <authorList>
            <person name="Tang S.-K."/>
            <person name="Yang L."/>
            <person name="Zhu W.-Y."/>
        </authorList>
    </citation>
    <scope>NUCLEOTIDE SEQUENCE [LARGE SCALE GENOMIC DNA]</scope>
    <source>
        <strain evidence="6 7">YIM 98757</strain>
    </source>
</reference>
<keyword evidence="7" id="KW-1185">Reference proteome</keyword>
<comment type="caution">
    <text evidence="6">The sequence shown here is derived from an EMBL/GenBank/DDBJ whole genome shotgun (WGS) entry which is preliminary data.</text>
</comment>
<keyword evidence="2" id="KW-0813">Transport</keyword>
<keyword evidence="2" id="KW-0406">Ion transport</keyword>
<comment type="similarity">
    <text evidence="1">Belongs to the bacterial solute-binding protein 1 family.</text>
</comment>
<dbReference type="GO" id="GO:0006826">
    <property type="term" value="P:iron ion transport"/>
    <property type="evidence" value="ECO:0007669"/>
    <property type="project" value="UniProtKB-KW"/>
</dbReference>
<keyword evidence="3 5" id="KW-0732">Signal</keyword>
<proteinExistence type="inferred from homology"/>
<evidence type="ECO:0000256" key="2">
    <source>
        <dbReference type="ARBA" id="ARBA00022496"/>
    </source>
</evidence>
<feature type="binding site" evidence="4">
    <location>
        <position position="103"/>
    </location>
    <ligand>
        <name>Fe cation</name>
        <dbReference type="ChEBI" id="CHEBI:24875"/>
    </ligand>
</feature>
<dbReference type="Gene3D" id="3.40.190.10">
    <property type="entry name" value="Periplasmic binding protein-like II"/>
    <property type="match status" value="2"/>
</dbReference>
<dbReference type="PANTHER" id="PTHR30006:SF15">
    <property type="entry name" value="IRON-UTILIZATION PERIPLASMIC PROTEIN"/>
    <property type="match status" value="1"/>
</dbReference>
<dbReference type="Pfam" id="PF13343">
    <property type="entry name" value="SBP_bac_6"/>
    <property type="match status" value="1"/>
</dbReference>
<accession>A0A838A818</accession>
<feature type="chain" id="PRO_5039181934" evidence="5">
    <location>
        <begin position="24"/>
        <end position="355"/>
    </location>
</feature>
<dbReference type="EMBL" id="JACCKD010000002">
    <property type="protein sequence ID" value="MBA0125375.1"/>
    <property type="molecule type" value="Genomic_DNA"/>
</dbReference>